<dbReference type="AlphaFoldDB" id="A0A5M8PWW5"/>
<reference evidence="2 3" key="1">
    <citation type="submission" date="2019-09" db="EMBL/GenBank/DDBJ databases">
        <title>The hologenome of the rock-dwelling lichen Lasallia pustulata.</title>
        <authorList>
            <person name="Greshake Tzovaras B."/>
            <person name="Segers F."/>
            <person name="Bicker A."/>
            <person name="Dal Grande F."/>
            <person name="Otte J."/>
            <person name="Hankeln T."/>
            <person name="Schmitt I."/>
            <person name="Ebersberger I."/>
        </authorList>
    </citation>
    <scope>NUCLEOTIDE SEQUENCE [LARGE SCALE GENOMIC DNA]</scope>
    <source>
        <strain evidence="2">A1-1</strain>
    </source>
</reference>
<dbReference type="InterPro" id="IPR057684">
    <property type="entry name" value="DUF7924"/>
</dbReference>
<name>A0A5M8PWW5_9LECA</name>
<feature type="domain" description="DUF7924" evidence="1">
    <location>
        <begin position="92"/>
        <end position="208"/>
    </location>
</feature>
<dbReference type="EMBL" id="VXIT01000003">
    <property type="protein sequence ID" value="KAA6414107.1"/>
    <property type="molecule type" value="Genomic_DNA"/>
</dbReference>
<dbReference type="OrthoDB" id="5426775at2759"/>
<evidence type="ECO:0000313" key="3">
    <source>
        <dbReference type="Proteomes" id="UP000324767"/>
    </source>
</evidence>
<accession>A0A5M8PWW5</accession>
<dbReference type="Pfam" id="PF25545">
    <property type="entry name" value="DUF7924"/>
    <property type="match status" value="1"/>
</dbReference>
<gene>
    <name evidence="2" type="ORF">FRX48_02469</name>
</gene>
<comment type="caution">
    <text evidence="2">The sequence shown here is derived from an EMBL/GenBank/DDBJ whole genome shotgun (WGS) entry which is preliminary data.</text>
</comment>
<dbReference type="Proteomes" id="UP000324767">
    <property type="component" value="Unassembled WGS sequence"/>
</dbReference>
<evidence type="ECO:0000313" key="2">
    <source>
        <dbReference type="EMBL" id="KAA6414107.1"/>
    </source>
</evidence>
<proteinExistence type="predicted"/>
<organism evidence="2 3">
    <name type="scientific">Lasallia pustulata</name>
    <dbReference type="NCBI Taxonomy" id="136370"/>
    <lineage>
        <taxon>Eukaryota</taxon>
        <taxon>Fungi</taxon>
        <taxon>Dikarya</taxon>
        <taxon>Ascomycota</taxon>
        <taxon>Pezizomycotina</taxon>
        <taxon>Lecanoromycetes</taxon>
        <taxon>OSLEUM clade</taxon>
        <taxon>Umbilicariomycetidae</taxon>
        <taxon>Umbilicariales</taxon>
        <taxon>Umbilicariaceae</taxon>
        <taxon>Lasallia</taxon>
    </lineage>
</organism>
<sequence>MTTPDAVQIYAKNITGRKRLSPALSGQELESTRKQLAGIASKDEGTTKAGLSKTLLFPSEVDYNDRFAAGSNEPFDRAGLPYVSGYNYPSIVTPTPDLHYGYPGSRFDDHEYATMQHSRFKPYSQPNSANFWPFLAVECKSQSRGGTSWVAENQNAGIGSHSVNSMEILMKYARGQKQRQITDSLFFSCVADANGASVWVHWMDLNHDPRYVSAEIV</sequence>
<protein>
    <recommendedName>
        <fullName evidence="1">DUF7924 domain-containing protein</fullName>
    </recommendedName>
</protein>
<evidence type="ECO:0000259" key="1">
    <source>
        <dbReference type="Pfam" id="PF25545"/>
    </source>
</evidence>